<dbReference type="InterPro" id="IPR041492">
    <property type="entry name" value="HAD_2"/>
</dbReference>
<dbReference type="SFLD" id="SFLDG01129">
    <property type="entry name" value="C1.5:_HAD__Beta-PGM__Phosphata"/>
    <property type="match status" value="1"/>
</dbReference>
<reference evidence="2" key="1">
    <citation type="journal article" date="2019" name="Int. J. Syst. Evol. Microbiol.">
        <title>The Global Catalogue of Microorganisms (GCM) 10K type strain sequencing project: providing services to taxonomists for standard genome sequencing and annotation.</title>
        <authorList>
            <consortium name="The Broad Institute Genomics Platform"/>
            <consortium name="The Broad Institute Genome Sequencing Center for Infectious Disease"/>
            <person name="Wu L."/>
            <person name="Ma J."/>
        </authorList>
    </citation>
    <scope>NUCLEOTIDE SEQUENCE [LARGE SCALE GENOMIC DNA]</scope>
    <source>
        <strain evidence="2">CAIM 431</strain>
    </source>
</reference>
<dbReference type="SFLD" id="SFLDG01135">
    <property type="entry name" value="C1.5.6:_HAD__Beta-PGM__Phospha"/>
    <property type="match status" value="1"/>
</dbReference>
<dbReference type="PRINTS" id="PR00413">
    <property type="entry name" value="HADHALOGNASE"/>
</dbReference>
<dbReference type="Pfam" id="PF13419">
    <property type="entry name" value="HAD_2"/>
    <property type="match status" value="1"/>
</dbReference>
<dbReference type="NCBIfam" id="TIGR01509">
    <property type="entry name" value="HAD-SF-IA-v3"/>
    <property type="match status" value="1"/>
</dbReference>
<dbReference type="PANTHER" id="PTHR43434:SF1">
    <property type="entry name" value="PHOSPHOGLYCOLATE PHOSPHATASE"/>
    <property type="match status" value="1"/>
</dbReference>
<proteinExistence type="predicted"/>
<dbReference type="RefSeq" id="WP_343872271.1">
    <property type="nucleotide sequence ID" value="NZ_BAAAIX010000007.1"/>
</dbReference>
<dbReference type="PANTHER" id="PTHR43434">
    <property type="entry name" value="PHOSPHOGLYCOLATE PHOSPHATASE"/>
    <property type="match status" value="1"/>
</dbReference>
<dbReference type="Proteomes" id="UP001597326">
    <property type="component" value="Unassembled WGS sequence"/>
</dbReference>
<dbReference type="InterPro" id="IPR023214">
    <property type="entry name" value="HAD_sf"/>
</dbReference>
<dbReference type="Gene3D" id="3.40.50.1000">
    <property type="entry name" value="HAD superfamily/HAD-like"/>
    <property type="match status" value="1"/>
</dbReference>
<dbReference type="InterPro" id="IPR036412">
    <property type="entry name" value="HAD-like_sf"/>
</dbReference>
<comment type="caution">
    <text evidence="1">The sequence shown here is derived from an EMBL/GenBank/DDBJ whole genome shotgun (WGS) entry which is preliminary data.</text>
</comment>
<keyword evidence="2" id="KW-1185">Reference proteome</keyword>
<dbReference type="GO" id="GO:0016787">
    <property type="term" value="F:hydrolase activity"/>
    <property type="evidence" value="ECO:0007669"/>
    <property type="project" value="UniProtKB-KW"/>
</dbReference>
<dbReference type="SFLD" id="SFLDS00003">
    <property type="entry name" value="Haloacid_Dehalogenase"/>
    <property type="match status" value="1"/>
</dbReference>
<gene>
    <name evidence="1" type="ORF">ACFSCS_03610</name>
</gene>
<dbReference type="InterPro" id="IPR006439">
    <property type="entry name" value="HAD-SF_hydro_IA"/>
</dbReference>
<dbReference type="EC" id="3.-.-.-" evidence="1"/>
<dbReference type="InterPro" id="IPR023198">
    <property type="entry name" value="PGP-like_dom2"/>
</dbReference>
<dbReference type="EMBL" id="JBHUFZ010000008">
    <property type="protein sequence ID" value="MFD1889274.1"/>
    <property type="molecule type" value="Genomic_DNA"/>
</dbReference>
<keyword evidence="1" id="KW-0378">Hydrolase</keyword>
<protein>
    <submittedName>
        <fullName evidence="1">HAD family hydrolase</fullName>
        <ecNumber evidence="1">3.-.-.-</ecNumber>
    </submittedName>
</protein>
<sequence length="218" mass="23320">MTAMPRWKTVVFDLDGTLCDTVALILASFRHAHATVLGEELDEAEARTWIGRTLNDIYAGTPDRAEELATAYVDFNLANLEQLQTDVEGISQMLDALRDAGVSVGVATSKRRPAAERSLAASGITDKVQLVSTLEDVTEHKPHPAPLLHALTQLGAEPGEAVYVGDAIYDVQAAKAAGMDQIAVTWGAGDRTALMLTEPTAVVDSVDELERWLLGPVG</sequence>
<dbReference type="Gene3D" id="1.10.150.240">
    <property type="entry name" value="Putative phosphatase, domain 2"/>
    <property type="match status" value="1"/>
</dbReference>
<dbReference type="SUPFAM" id="SSF56784">
    <property type="entry name" value="HAD-like"/>
    <property type="match status" value="1"/>
</dbReference>
<dbReference type="NCBIfam" id="TIGR01549">
    <property type="entry name" value="HAD-SF-IA-v1"/>
    <property type="match status" value="1"/>
</dbReference>
<accession>A0ABW4RTZ5</accession>
<organism evidence="1 2">
    <name type="scientific">Luteococcus peritonei</name>
    <dbReference type="NCBI Taxonomy" id="88874"/>
    <lineage>
        <taxon>Bacteria</taxon>
        <taxon>Bacillati</taxon>
        <taxon>Actinomycetota</taxon>
        <taxon>Actinomycetes</taxon>
        <taxon>Propionibacteriales</taxon>
        <taxon>Propionibacteriaceae</taxon>
        <taxon>Luteococcus</taxon>
    </lineage>
</organism>
<name>A0ABW4RTZ5_9ACTN</name>
<evidence type="ECO:0000313" key="1">
    <source>
        <dbReference type="EMBL" id="MFD1889274.1"/>
    </source>
</evidence>
<dbReference type="InterPro" id="IPR050155">
    <property type="entry name" value="HAD-like_hydrolase_sf"/>
</dbReference>
<evidence type="ECO:0000313" key="2">
    <source>
        <dbReference type="Proteomes" id="UP001597326"/>
    </source>
</evidence>